<evidence type="ECO:0000313" key="3">
    <source>
        <dbReference type="Proteomes" id="UP000517753"/>
    </source>
</evidence>
<organism evidence="2 3">
    <name type="scientific">Sphingomonas melonis</name>
    <dbReference type="NCBI Taxonomy" id="152682"/>
    <lineage>
        <taxon>Bacteria</taxon>
        <taxon>Pseudomonadati</taxon>
        <taxon>Pseudomonadota</taxon>
        <taxon>Alphaproteobacteria</taxon>
        <taxon>Sphingomonadales</taxon>
        <taxon>Sphingomonadaceae</taxon>
        <taxon>Sphingomonas</taxon>
    </lineage>
</organism>
<reference evidence="2 3" key="2">
    <citation type="submission" date="2020-08" db="EMBL/GenBank/DDBJ databases">
        <title>The Agave Microbiome: Exploring the role of microbial communities in plant adaptations to desert environments.</title>
        <authorList>
            <person name="Partida-Martinez L.P."/>
        </authorList>
    </citation>
    <scope>NUCLEOTIDE SEQUENCE [LARGE SCALE GENOMIC DNA]</scope>
    <source>
        <strain evidence="2 3">AS2.3</strain>
    </source>
</reference>
<name>A0A7Y9FRC0_9SPHN</name>
<keyword evidence="3" id="KW-1185">Reference proteome</keyword>
<dbReference type="Proteomes" id="UP000517753">
    <property type="component" value="Unassembled WGS sequence"/>
</dbReference>
<accession>A0A7Y9FRC0</accession>
<sequence length="80" mass="9154">MNPQEMVVIIVALAILGGVLRARIAAARRHDVPLPARDDTERLASEVQQLKERIQVLERVITDTRSSVDLDREIERLRDR</sequence>
<dbReference type="AlphaFoldDB" id="A0A7Y9FRC0"/>
<protein>
    <submittedName>
        <fullName evidence="2">Uncharacterized protein</fullName>
    </submittedName>
</protein>
<comment type="caution">
    <text evidence="2">The sequence shown here is derived from an EMBL/GenBank/DDBJ whole genome shotgun (WGS) entry which is preliminary data.</text>
</comment>
<evidence type="ECO:0000313" key="2">
    <source>
        <dbReference type="EMBL" id="NYD90766.1"/>
    </source>
</evidence>
<gene>
    <name evidence="2" type="ORF">HD841_002563</name>
</gene>
<reference evidence="2 3" key="1">
    <citation type="submission" date="2020-07" db="EMBL/GenBank/DDBJ databases">
        <authorList>
            <person name="Partida-Martinez L."/>
            <person name="Huntemann M."/>
            <person name="Clum A."/>
            <person name="Wang J."/>
            <person name="Palaniappan K."/>
            <person name="Ritter S."/>
            <person name="Chen I.-M."/>
            <person name="Stamatis D."/>
            <person name="Reddy T."/>
            <person name="O'Malley R."/>
            <person name="Daum C."/>
            <person name="Shapiro N."/>
            <person name="Ivanova N."/>
            <person name="Kyrpides N."/>
            <person name="Woyke T."/>
        </authorList>
    </citation>
    <scope>NUCLEOTIDE SEQUENCE [LARGE SCALE GENOMIC DNA]</scope>
    <source>
        <strain evidence="2 3">AS2.3</strain>
    </source>
</reference>
<feature type="coiled-coil region" evidence="1">
    <location>
        <begin position="40"/>
        <end position="67"/>
    </location>
</feature>
<keyword evidence="1" id="KW-0175">Coiled coil</keyword>
<evidence type="ECO:0000256" key="1">
    <source>
        <dbReference type="SAM" id="Coils"/>
    </source>
</evidence>
<dbReference type="EMBL" id="JACCBY010000003">
    <property type="protein sequence ID" value="NYD90766.1"/>
    <property type="molecule type" value="Genomic_DNA"/>
</dbReference>
<dbReference type="RefSeq" id="WP_179509198.1">
    <property type="nucleotide sequence ID" value="NZ_JACCBY010000003.1"/>
</dbReference>
<proteinExistence type="predicted"/>